<dbReference type="EMBL" id="PXZM01000033">
    <property type="protein sequence ID" value="PSJ92365.1"/>
    <property type="molecule type" value="Genomic_DNA"/>
</dbReference>
<evidence type="ECO:0000313" key="1">
    <source>
        <dbReference type="EMBL" id="PSJ92365.1"/>
    </source>
</evidence>
<proteinExistence type="predicted"/>
<keyword evidence="2" id="KW-1185">Reference proteome</keyword>
<dbReference type="Proteomes" id="UP000240419">
    <property type="component" value="Unassembled WGS sequence"/>
</dbReference>
<reference evidence="1 2" key="1">
    <citation type="submission" date="2018-03" db="EMBL/GenBank/DDBJ databases">
        <title>Brevisbacillus phylogenomics.</title>
        <authorList>
            <person name="Dunlap C."/>
        </authorList>
    </citation>
    <scope>NUCLEOTIDE SEQUENCE [LARGE SCALE GENOMIC DNA]</scope>
    <source>
        <strain evidence="1 2">NRRL NRS-1210</strain>
    </source>
</reference>
<dbReference type="SUPFAM" id="SSF141571">
    <property type="entry name" value="Pentapeptide repeat-like"/>
    <property type="match status" value="1"/>
</dbReference>
<dbReference type="OrthoDB" id="2536801at2"/>
<dbReference type="InterPro" id="IPR001646">
    <property type="entry name" value="5peptide_repeat"/>
</dbReference>
<organism evidence="1 2">
    <name type="scientific">Brevibacillus fortis</name>
    <dbReference type="NCBI Taxonomy" id="2126352"/>
    <lineage>
        <taxon>Bacteria</taxon>
        <taxon>Bacillati</taxon>
        <taxon>Bacillota</taxon>
        <taxon>Bacilli</taxon>
        <taxon>Bacillales</taxon>
        <taxon>Paenibacillaceae</taxon>
        <taxon>Brevibacillus</taxon>
    </lineage>
</organism>
<protein>
    <submittedName>
        <fullName evidence="1">Pentapeptide repeat-containing protein</fullName>
    </submittedName>
</protein>
<dbReference type="AlphaFoldDB" id="A0A2P7UZI3"/>
<dbReference type="InterPro" id="IPR051082">
    <property type="entry name" value="Pentapeptide-BTB/POZ_domain"/>
</dbReference>
<dbReference type="Pfam" id="PF00805">
    <property type="entry name" value="Pentapeptide"/>
    <property type="match status" value="3"/>
</dbReference>
<name>A0A2P7UZI3_9BACL</name>
<evidence type="ECO:0000313" key="2">
    <source>
        <dbReference type="Proteomes" id="UP000240419"/>
    </source>
</evidence>
<dbReference type="PANTHER" id="PTHR14136:SF17">
    <property type="entry name" value="BTB_POZ DOMAIN-CONTAINING PROTEIN KCTD9"/>
    <property type="match status" value="1"/>
</dbReference>
<dbReference type="PANTHER" id="PTHR14136">
    <property type="entry name" value="BTB_POZ DOMAIN-CONTAINING PROTEIN KCTD9"/>
    <property type="match status" value="1"/>
</dbReference>
<gene>
    <name evidence="1" type="ORF">C7R93_20060</name>
</gene>
<accession>A0A2P7UZI3</accession>
<dbReference type="Gene3D" id="2.160.20.80">
    <property type="entry name" value="E3 ubiquitin-protein ligase SopA"/>
    <property type="match status" value="1"/>
</dbReference>
<comment type="caution">
    <text evidence="1">The sequence shown here is derived from an EMBL/GenBank/DDBJ whole genome shotgun (WGS) entry which is preliminary data.</text>
</comment>
<dbReference type="RefSeq" id="WP_106840476.1">
    <property type="nucleotide sequence ID" value="NZ_JBCNIW010000045.1"/>
</dbReference>
<sequence>MKKEEALQHLHDNTFRSALAESVAALERYFQQNKDQLVLEFVESFRQMLQHIDFMQNNQELPPVGFIHYSMLRTSVLDGTHTFLMEAYTEQWYWEPVECYARYDAAWVLQEVSTLIQLLDERRKMYMGIIHAADVEHMVLKEMELFCQFVTALARVAIPEVIQLPEYQQIRKADRLYIRVGEFKDISEVVYVEERIKREEKESKSLLGQSKGTFCTHETFAHMDLPRSNVDAMDLRYCDFSGSDFTDSQFRECILFGTRWVRSKLQRADFSHSLLCDADFRHADLSGAIFSYAEGQGVSADELHRVPGLLGVQFAYADLEGADFRHSRLYHANFQGANMQNAVFFEKDRERFSLSETQIQQIEWKTE</sequence>